<evidence type="ECO:0000259" key="8">
    <source>
        <dbReference type="Pfam" id="PF06808"/>
    </source>
</evidence>
<feature type="transmembrane region" description="Helical" evidence="7">
    <location>
        <begin position="6"/>
        <end position="39"/>
    </location>
</feature>
<feature type="transmembrane region" description="Helical" evidence="7">
    <location>
        <begin position="100"/>
        <end position="122"/>
    </location>
</feature>
<dbReference type="Pfam" id="PF06808">
    <property type="entry name" value="DctM"/>
    <property type="match status" value="1"/>
</dbReference>
<reference evidence="9 10" key="1">
    <citation type="submission" date="2016-04" db="EMBL/GenBank/DDBJ databases">
        <title>First whole genome shotgun sequence of the bacterium Enteractinococcus sp. strain UASWS1574.</title>
        <authorList>
            <person name="Crovadore J."/>
            <person name="Chablais R."/>
            <person name="Lefort F."/>
        </authorList>
    </citation>
    <scope>NUCLEOTIDE SEQUENCE [LARGE SCALE GENOMIC DNA]</scope>
    <source>
        <strain evidence="9 10">UASWS1574</strain>
    </source>
</reference>
<feature type="transmembrane region" description="Helical" evidence="7">
    <location>
        <begin position="176"/>
        <end position="197"/>
    </location>
</feature>
<dbReference type="PANTHER" id="PTHR33362">
    <property type="entry name" value="SIALIC ACID TRAP TRANSPORTER PERMEASE PROTEIN SIAT-RELATED"/>
    <property type="match status" value="1"/>
</dbReference>
<feature type="transmembrane region" description="Helical" evidence="7">
    <location>
        <begin position="60"/>
        <end position="80"/>
    </location>
</feature>
<proteinExistence type="predicted"/>
<keyword evidence="4 7" id="KW-0812">Transmembrane</keyword>
<protein>
    <recommendedName>
        <fullName evidence="8">TRAP C4-dicarboxylate transport system permease DctM subunit domain-containing protein</fullName>
    </recommendedName>
</protein>
<feature type="transmembrane region" description="Helical" evidence="7">
    <location>
        <begin position="346"/>
        <end position="374"/>
    </location>
</feature>
<dbReference type="PANTHER" id="PTHR33362:SF5">
    <property type="entry name" value="C4-DICARBOXYLATE TRAP TRANSPORTER LARGE PERMEASE PROTEIN DCTM"/>
    <property type="match status" value="1"/>
</dbReference>
<dbReference type="RefSeq" id="WP_043057248.1">
    <property type="nucleotide sequence ID" value="NZ_LXEY01000014.1"/>
</dbReference>
<dbReference type="EMBL" id="LXEY01000014">
    <property type="protein sequence ID" value="OAV62091.1"/>
    <property type="molecule type" value="Genomic_DNA"/>
</dbReference>
<evidence type="ECO:0000256" key="7">
    <source>
        <dbReference type="SAM" id="Phobius"/>
    </source>
</evidence>
<gene>
    <name evidence="9" type="ORF">A6F49_07260</name>
</gene>
<evidence type="ECO:0000256" key="4">
    <source>
        <dbReference type="ARBA" id="ARBA00022692"/>
    </source>
</evidence>
<dbReference type="OrthoDB" id="9777699at2"/>
<keyword evidence="6 7" id="KW-0472">Membrane</keyword>
<evidence type="ECO:0000313" key="9">
    <source>
        <dbReference type="EMBL" id="OAV62091.1"/>
    </source>
</evidence>
<dbReference type="InterPro" id="IPR010656">
    <property type="entry name" value="DctM"/>
</dbReference>
<evidence type="ECO:0000256" key="6">
    <source>
        <dbReference type="ARBA" id="ARBA00023136"/>
    </source>
</evidence>
<dbReference type="GO" id="GO:0022857">
    <property type="term" value="F:transmembrane transporter activity"/>
    <property type="evidence" value="ECO:0007669"/>
    <property type="project" value="TreeGrafter"/>
</dbReference>
<accession>A0A1B7M0Y1</accession>
<comment type="subcellular location">
    <subcellularLocation>
        <location evidence="1">Cell inner membrane</location>
        <topology evidence="1">Multi-pass membrane protein</topology>
    </subcellularLocation>
</comment>
<dbReference type="Proteomes" id="UP000078292">
    <property type="component" value="Unassembled WGS sequence"/>
</dbReference>
<feature type="transmembrane region" description="Helical" evidence="7">
    <location>
        <begin position="427"/>
        <end position="451"/>
    </location>
</feature>
<keyword evidence="2" id="KW-1003">Cell membrane</keyword>
<evidence type="ECO:0000256" key="3">
    <source>
        <dbReference type="ARBA" id="ARBA00022519"/>
    </source>
</evidence>
<dbReference type="GO" id="GO:0005886">
    <property type="term" value="C:plasma membrane"/>
    <property type="evidence" value="ECO:0007669"/>
    <property type="project" value="UniProtKB-SubCell"/>
</dbReference>
<comment type="caution">
    <text evidence="9">The sequence shown here is derived from an EMBL/GenBank/DDBJ whole genome shotgun (WGS) entry which is preliminary data.</text>
</comment>
<feature type="transmembrane region" description="Helical" evidence="7">
    <location>
        <begin position="134"/>
        <end position="156"/>
    </location>
</feature>
<dbReference type="NCBIfam" id="TIGR00786">
    <property type="entry name" value="dctM"/>
    <property type="match status" value="1"/>
</dbReference>
<feature type="domain" description="TRAP C4-dicarboxylate transport system permease DctM subunit" evidence="8">
    <location>
        <begin position="11"/>
        <end position="445"/>
    </location>
</feature>
<feature type="transmembrane region" description="Helical" evidence="7">
    <location>
        <begin position="386"/>
        <end position="407"/>
    </location>
</feature>
<dbReference type="STRING" id="1837282.A6F49_07260"/>
<evidence type="ECO:0000256" key="1">
    <source>
        <dbReference type="ARBA" id="ARBA00004429"/>
    </source>
</evidence>
<organism evidence="9 10">
    <name type="scientific">Enteractinococcus helveticum</name>
    <dbReference type="NCBI Taxonomy" id="1837282"/>
    <lineage>
        <taxon>Bacteria</taxon>
        <taxon>Bacillati</taxon>
        <taxon>Actinomycetota</taxon>
        <taxon>Actinomycetes</taxon>
        <taxon>Micrococcales</taxon>
        <taxon>Micrococcaceae</taxon>
    </lineage>
</organism>
<evidence type="ECO:0000256" key="2">
    <source>
        <dbReference type="ARBA" id="ARBA00022475"/>
    </source>
</evidence>
<dbReference type="AlphaFoldDB" id="A0A1B7M0Y1"/>
<keyword evidence="5 7" id="KW-1133">Transmembrane helix</keyword>
<dbReference type="InterPro" id="IPR004681">
    <property type="entry name" value="TRAP_DctM"/>
</dbReference>
<evidence type="ECO:0000313" key="10">
    <source>
        <dbReference type="Proteomes" id="UP000078292"/>
    </source>
</evidence>
<dbReference type="PIRSF" id="PIRSF006066">
    <property type="entry name" value="HI0050"/>
    <property type="match status" value="1"/>
</dbReference>
<feature type="transmembrane region" description="Helical" evidence="7">
    <location>
        <begin position="305"/>
        <end position="326"/>
    </location>
</feature>
<feature type="transmembrane region" description="Helical" evidence="7">
    <location>
        <begin position="242"/>
        <end position="261"/>
    </location>
</feature>
<sequence length="457" mass="47971">MTLGAVIAVVLILMLALLLLRVPVAVSLGVAGAIGLLLLRGFNHTTLELGAIPFSQTATFSLTIIPMFILMGMFAVRAHVAEYVFKIADRALGRFPGGLGIATVAASAGFSAVSGSSIGTAATMARLSVGEMRAAGYPASMATALVAVAGTLGSMIPPSTFLVLYAILAQVSVAEMLAAGIVPGAISAIAYALWIMFAGWRMQQKGQIVSEATSVKDALGQATDIATQQKEQTPLSKLPWRGLVYVVILFAIVLGGMYSGIFTATESAAFGAIAAVLILLFELRKEGWKGIAAGIKGALESTASTTAMVFFIVIGSGILTAFFIAARVPNMITDAVLSWNMSPTMVMLILLLSLVPLGMVLESLSLLMISVPLLLPVALEFGFDPIWLGILIVKFIEIGMVTPPVGINAFVVAGTTGIRSETVFRGIMPFFLIDLVLIGIFFFIPDIILFLPSLVQH</sequence>
<evidence type="ECO:0000256" key="5">
    <source>
        <dbReference type="ARBA" id="ARBA00022989"/>
    </source>
</evidence>
<keyword evidence="3" id="KW-0997">Cell inner membrane</keyword>
<keyword evidence="10" id="KW-1185">Reference proteome</keyword>
<name>A0A1B7M0Y1_9MICC</name>